<evidence type="ECO:0000313" key="4">
    <source>
        <dbReference type="Proteomes" id="UP000176037"/>
    </source>
</evidence>
<dbReference type="Pfam" id="PF00005">
    <property type="entry name" value="ABC_tran"/>
    <property type="match status" value="1"/>
</dbReference>
<dbReference type="InterPro" id="IPR027417">
    <property type="entry name" value="P-loop_NTPase"/>
</dbReference>
<accession>A0A1E8F9J5</accession>
<dbReference type="GO" id="GO:0016887">
    <property type="term" value="F:ATP hydrolysis activity"/>
    <property type="evidence" value="ECO:0007669"/>
    <property type="project" value="InterPro"/>
</dbReference>
<dbReference type="AlphaFoldDB" id="A0A1E8F9J5"/>
<dbReference type="SUPFAM" id="SSF52540">
    <property type="entry name" value="P-loop containing nucleoside triphosphate hydrolases"/>
    <property type="match status" value="1"/>
</dbReference>
<dbReference type="InterPro" id="IPR003439">
    <property type="entry name" value="ABC_transporter-like_ATP-bd"/>
</dbReference>
<protein>
    <recommendedName>
        <fullName evidence="2">ABC transporter domain-containing protein</fullName>
    </recommendedName>
</protein>
<dbReference type="InterPro" id="IPR050093">
    <property type="entry name" value="ABC_SmlMolc_Importer"/>
</dbReference>
<evidence type="ECO:0000313" key="3">
    <source>
        <dbReference type="EMBL" id="OFI32456.1"/>
    </source>
</evidence>
<dbReference type="Gene3D" id="3.40.50.300">
    <property type="entry name" value="P-loop containing nucleotide triphosphate hydrolases"/>
    <property type="match status" value="1"/>
</dbReference>
<dbReference type="GO" id="GO:0005524">
    <property type="term" value="F:ATP binding"/>
    <property type="evidence" value="ECO:0007669"/>
    <property type="project" value="InterPro"/>
</dbReference>
<dbReference type="OrthoDB" id="6384998at2"/>
<name>A0A1E8F9J5_9ALTE</name>
<evidence type="ECO:0000256" key="1">
    <source>
        <dbReference type="ARBA" id="ARBA00022448"/>
    </source>
</evidence>
<comment type="caution">
    <text evidence="3">The sequence shown here is derived from an EMBL/GenBank/DDBJ whole genome shotgun (WGS) entry which is preliminary data.</text>
</comment>
<dbReference type="Proteomes" id="UP000176037">
    <property type="component" value="Unassembled WGS sequence"/>
</dbReference>
<dbReference type="EMBL" id="MJIC01000017">
    <property type="protein sequence ID" value="OFI32456.1"/>
    <property type="molecule type" value="Genomic_DNA"/>
</dbReference>
<gene>
    <name evidence="3" type="ORF">BFC17_07005</name>
</gene>
<evidence type="ECO:0000259" key="2">
    <source>
        <dbReference type="PROSITE" id="PS50893"/>
    </source>
</evidence>
<keyword evidence="1" id="KW-0813">Transport</keyword>
<keyword evidence="4" id="KW-1185">Reference proteome</keyword>
<sequence>MTCLRLDNVSLSFADKRVFSQLNLRVGSGEIVCVETGVLDGGSSLLKISAGLCAPTEGNVSVDGLAIKDMTEQARFKATCMAFEAGGLLSIFTNYNNIAFPMLYHTSMTKAAIASYIEPLAEALQISELLPLEPHQLNDVQTRMMNLLRAMVFRPKLILLDEVQSGMSESMRDNMLHVLLKEQQQHGYAVVMTVTAGDRTDFADRVLAIRDHKLEDAQ</sequence>
<reference evidence="3 4" key="1">
    <citation type="submission" date="2016-09" db="EMBL/GenBank/DDBJ databases">
        <title>Alteromonas lipolytica, a new species isolated from sea water.</title>
        <authorList>
            <person name="Wu Y.-H."/>
            <person name="Cheng H."/>
            <person name="Xu X.-W."/>
        </authorList>
    </citation>
    <scope>NUCLEOTIDE SEQUENCE [LARGE SCALE GENOMIC DNA]</scope>
    <source>
        <strain evidence="3 4">JW12</strain>
    </source>
</reference>
<organism evidence="3 4">
    <name type="scientific">Alteromonas lipolytica</name>
    <dbReference type="NCBI Taxonomy" id="1856405"/>
    <lineage>
        <taxon>Bacteria</taxon>
        <taxon>Pseudomonadati</taxon>
        <taxon>Pseudomonadota</taxon>
        <taxon>Gammaproteobacteria</taxon>
        <taxon>Alteromonadales</taxon>
        <taxon>Alteromonadaceae</taxon>
        <taxon>Alteromonas/Salinimonas group</taxon>
        <taxon>Alteromonas</taxon>
    </lineage>
</organism>
<dbReference type="PANTHER" id="PTHR42781">
    <property type="entry name" value="SPERMIDINE/PUTRESCINE IMPORT ATP-BINDING PROTEIN POTA"/>
    <property type="match status" value="1"/>
</dbReference>
<dbReference type="RefSeq" id="WP_070178440.1">
    <property type="nucleotide sequence ID" value="NZ_BMJR01000007.1"/>
</dbReference>
<dbReference type="PANTHER" id="PTHR42781:SF4">
    <property type="entry name" value="SPERMIDINE_PUTRESCINE IMPORT ATP-BINDING PROTEIN POTA"/>
    <property type="match status" value="1"/>
</dbReference>
<dbReference type="PROSITE" id="PS50893">
    <property type="entry name" value="ABC_TRANSPORTER_2"/>
    <property type="match status" value="1"/>
</dbReference>
<feature type="domain" description="ABC transporter" evidence="2">
    <location>
        <begin position="4"/>
        <end position="217"/>
    </location>
</feature>
<proteinExistence type="predicted"/>
<dbReference type="STRING" id="1856405.BFC17_07005"/>